<evidence type="ECO:0000313" key="7">
    <source>
        <dbReference type="EMBL" id="QGY03520.1"/>
    </source>
</evidence>
<reference evidence="4 9" key="1">
    <citation type="journal article" date="2012" name="Genet. Mol. Biol.">
        <title>Analysis of 16S rRNA and mxaF genes revealing insights into Methylobacterium niche-specific plant association.</title>
        <authorList>
            <person name="Dourado M.N."/>
            <person name="Andreote F.D."/>
            <person name="Dini-Andreote F."/>
            <person name="Conti R."/>
            <person name="Araujo J.M."/>
            <person name="Araujo W.L."/>
        </authorList>
    </citation>
    <scope>NUCLEOTIDE SEQUENCE [LARGE SCALE GENOMIC DNA]</scope>
    <source>
        <strain evidence="4 9">SR1.6/6</strain>
    </source>
</reference>
<sequence length="268" mass="30410">MARPLLPNDLWTEIAPLLPPPRPRPKGGRRPLENRAALTGILFVLRSGLPWEMLPAEMGCGCGMSCWRRLRDWQAAGVWARLHQILLERLHAAGEIDWGRASLDSASVPAKKRGSATGPNPTDRGKPGTKRHLVTDARGTPLGFCLSGANRHDSVMMAQTLDAIPPLRNGRRGRPRHRPDKLHADKAYDAKARRRECRARGIVPRIARKGIESSERLGRHRWVVERTHAWFNRFRRLPIRYERRGDIYEAFTTLAASLITLKQIKRFC</sequence>
<organism evidence="4 9">
    <name type="scientific">Methylobacterium mesophilicum SR1.6/6</name>
    <dbReference type="NCBI Taxonomy" id="908290"/>
    <lineage>
        <taxon>Bacteria</taxon>
        <taxon>Pseudomonadati</taxon>
        <taxon>Pseudomonadota</taxon>
        <taxon>Alphaproteobacteria</taxon>
        <taxon>Hyphomicrobiales</taxon>
        <taxon>Methylobacteriaceae</taxon>
        <taxon>Methylobacterium</taxon>
    </lineage>
</organism>
<dbReference type="KEGG" id="mmes:MMSR116_17720"/>
<feature type="domain" description="Insertion element IS402-like" evidence="3">
    <location>
        <begin position="6"/>
        <end position="83"/>
    </location>
</feature>
<feature type="domain" description="Transposase IS4-like" evidence="2">
    <location>
        <begin position="103"/>
        <end position="258"/>
    </location>
</feature>
<reference evidence="4 9" key="3">
    <citation type="journal article" date="2013" name="Genome Announc.">
        <title>Draft Genome Sequence of Methylobacterium mesophilicum Strain SR1.6/6, Isolated from Citrus sinensis.</title>
        <authorList>
            <person name="Marinho Almeida D."/>
            <person name="Dini-Andreote F."/>
            <person name="Camargo Neves A.A."/>
            <person name="Juca Ramos R.T."/>
            <person name="Andreote F.D."/>
            <person name="Carneiro A.R."/>
            <person name="Oliveira de Souza Lima A."/>
            <person name="Caracciolo Gomes de Sa P.H."/>
            <person name="Ribeiro Barbosa M.S."/>
            <person name="Araujo W.L."/>
            <person name="Silva A."/>
        </authorList>
    </citation>
    <scope>NUCLEOTIDE SEQUENCE [LARGE SCALE GENOMIC DNA]</scope>
    <source>
        <strain evidence="4 9">SR1.6/6</strain>
    </source>
</reference>
<evidence type="ECO:0000259" key="3">
    <source>
        <dbReference type="Pfam" id="PF13340"/>
    </source>
</evidence>
<dbReference type="GO" id="GO:0004803">
    <property type="term" value="F:transposase activity"/>
    <property type="evidence" value="ECO:0007669"/>
    <property type="project" value="InterPro"/>
</dbReference>
<dbReference type="EMBL" id="CP043538">
    <property type="protein sequence ID" value="QGY00867.1"/>
    <property type="molecule type" value="Genomic_DNA"/>
</dbReference>
<dbReference type="AlphaFoldDB" id="A0A6B9FCM7"/>
<name>A0A6B9FCM7_9HYPH</name>
<dbReference type="InterPro" id="IPR002559">
    <property type="entry name" value="Transposase_11"/>
</dbReference>
<evidence type="ECO:0000313" key="9">
    <source>
        <dbReference type="Proteomes" id="UP000012488"/>
    </source>
</evidence>
<dbReference type="PANTHER" id="PTHR30007:SF1">
    <property type="entry name" value="BLR1914 PROTEIN"/>
    <property type="match status" value="1"/>
</dbReference>
<dbReference type="KEGG" id="mmes:MMSR116_13315"/>
<dbReference type="InterPro" id="IPR025161">
    <property type="entry name" value="IS402-like_dom"/>
</dbReference>
<evidence type="ECO:0000313" key="6">
    <source>
        <dbReference type="EMBL" id="QGY02750.1"/>
    </source>
</evidence>
<reference evidence="4" key="2">
    <citation type="submission" date="2012-12" db="EMBL/GenBank/DDBJ databases">
        <authorList>
            <person name="Marinho D."/>
            <person name="Neves A."/>
            <person name="Ramos R."/>
            <person name="Carneiro A.R."/>
            <person name="Barbosa S."/>
            <person name="Santos A."/>
            <person name="Ali A."/>
            <person name="Bakhtiar M."/>
            <person name="Azevedo V."/>
            <person name="Araujo W."/>
            <person name="Silva A."/>
        </authorList>
    </citation>
    <scope>NUCLEOTIDE SEQUENCE</scope>
    <source>
        <strain evidence="4">SR1.6/6</strain>
    </source>
</reference>
<dbReference type="NCBIfam" id="NF033580">
    <property type="entry name" value="transpos_IS5_3"/>
    <property type="match status" value="1"/>
</dbReference>
<dbReference type="Pfam" id="PF01609">
    <property type="entry name" value="DDE_Tnp_1"/>
    <property type="match status" value="1"/>
</dbReference>
<dbReference type="EMBL" id="CP043538">
    <property type="protein sequence ID" value="QGY03520.1"/>
    <property type="molecule type" value="Genomic_DNA"/>
</dbReference>
<feature type="region of interest" description="Disordered" evidence="1">
    <location>
        <begin position="105"/>
        <end position="134"/>
    </location>
</feature>
<dbReference type="OrthoDB" id="9798237at2"/>
<dbReference type="GO" id="GO:0003677">
    <property type="term" value="F:DNA binding"/>
    <property type="evidence" value="ECO:0007669"/>
    <property type="project" value="InterPro"/>
</dbReference>
<protein>
    <submittedName>
        <fullName evidence="4">IS5 family transposase</fullName>
    </submittedName>
</protein>
<evidence type="ECO:0000313" key="8">
    <source>
        <dbReference type="EMBL" id="QGY03796.1"/>
    </source>
</evidence>
<accession>A0A6B9FCM7</accession>
<reference evidence="4" key="4">
    <citation type="submission" date="2019-09" db="EMBL/GenBank/DDBJ databases">
        <authorList>
            <person name="Setubal J.C."/>
            <person name="Santos D.S."/>
            <person name="Dourado M.N."/>
            <person name="Neves A.C."/>
            <person name="Barbosa D."/>
            <person name="Condomitti G.W."/>
            <person name="Araujo W.L."/>
        </authorList>
    </citation>
    <scope>NUCLEOTIDE SEQUENCE</scope>
    <source>
        <strain evidence="4">SR1.6/6</strain>
    </source>
</reference>
<evidence type="ECO:0000313" key="4">
    <source>
        <dbReference type="EMBL" id="QGY00867.1"/>
    </source>
</evidence>
<dbReference type="EMBL" id="CP043538">
    <property type="protein sequence ID" value="QGY01852.1"/>
    <property type="molecule type" value="Genomic_DNA"/>
</dbReference>
<dbReference type="PANTHER" id="PTHR30007">
    <property type="entry name" value="PHP DOMAIN PROTEIN"/>
    <property type="match status" value="1"/>
</dbReference>
<evidence type="ECO:0000313" key="5">
    <source>
        <dbReference type="EMBL" id="QGY01852.1"/>
    </source>
</evidence>
<dbReference type="GO" id="GO:0006313">
    <property type="term" value="P:DNA transposition"/>
    <property type="evidence" value="ECO:0007669"/>
    <property type="project" value="InterPro"/>
</dbReference>
<dbReference type="Proteomes" id="UP000012488">
    <property type="component" value="Chromosome"/>
</dbReference>
<evidence type="ECO:0000259" key="2">
    <source>
        <dbReference type="Pfam" id="PF01609"/>
    </source>
</evidence>
<dbReference type="KEGG" id="mmes:MMSR116_08130"/>
<dbReference type="Pfam" id="PF13340">
    <property type="entry name" value="DUF4096"/>
    <property type="match status" value="1"/>
</dbReference>
<dbReference type="EMBL" id="CP043538">
    <property type="protein sequence ID" value="QGY03796.1"/>
    <property type="molecule type" value="Genomic_DNA"/>
</dbReference>
<dbReference type="KEGG" id="mmes:MMSR116_19275"/>
<dbReference type="KEGG" id="mmes:MMSR116_02310"/>
<evidence type="ECO:0000256" key="1">
    <source>
        <dbReference type="SAM" id="MobiDB-lite"/>
    </source>
</evidence>
<gene>
    <name evidence="4" type="ORF">MMSR116_02310</name>
    <name evidence="5" type="ORF">MMSR116_08130</name>
    <name evidence="6" type="ORF">MMSR116_13315</name>
    <name evidence="7" type="ORF">MMSR116_17720</name>
    <name evidence="8" type="ORF">MMSR116_19275</name>
</gene>
<proteinExistence type="predicted"/>
<dbReference type="EMBL" id="CP043538">
    <property type="protein sequence ID" value="QGY02750.1"/>
    <property type="molecule type" value="Genomic_DNA"/>
</dbReference>
<dbReference type="RefSeq" id="WP_085988008.1">
    <property type="nucleotide sequence ID" value="NZ_CP043538.1"/>
</dbReference>